<dbReference type="EMBL" id="BMAT01007723">
    <property type="protein sequence ID" value="GFR69920.1"/>
    <property type="molecule type" value="Genomic_DNA"/>
</dbReference>
<name>A0AAV4FC40_9GAST</name>
<proteinExistence type="predicted"/>
<dbReference type="AlphaFoldDB" id="A0AAV4FC40"/>
<dbReference type="Proteomes" id="UP000762676">
    <property type="component" value="Unassembled WGS sequence"/>
</dbReference>
<organism evidence="1 2">
    <name type="scientific">Elysia marginata</name>
    <dbReference type="NCBI Taxonomy" id="1093978"/>
    <lineage>
        <taxon>Eukaryota</taxon>
        <taxon>Metazoa</taxon>
        <taxon>Spiralia</taxon>
        <taxon>Lophotrochozoa</taxon>
        <taxon>Mollusca</taxon>
        <taxon>Gastropoda</taxon>
        <taxon>Heterobranchia</taxon>
        <taxon>Euthyneura</taxon>
        <taxon>Panpulmonata</taxon>
        <taxon>Sacoglossa</taxon>
        <taxon>Placobranchoidea</taxon>
        <taxon>Plakobranchidae</taxon>
        <taxon>Elysia</taxon>
    </lineage>
</organism>
<gene>
    <name evidence="1" type="ORF">ElyMa_003771800</name>
</gene>
<keyword evidence="2" id="KW-1185">Reference proteome</keyword>
<accession>A0AAV4FC40</accession>
<reference evidence="1 2" key="1">
    <citation type="journal article" date="2021" name="Elife">
        <title>Chloroplast acquisition without the gene transfer in kleptoplastic sea slugs, Plakobranchus ocellatus.</title>
        <authorList>
            <person name="Maeda T."/>
            <person name="Takahashi S."/>
            <person name="Yoshida T."/>
            <person name="Shimamura S."/>
            <person name="Takaki Y."/>
            <person name="Nagai Y."/>
            <person name="Toyoda A."/>
            <person name="Suzuki Y."/>
            <person name="Arimoto A."/>
            <person name="Ishii H."/>
            <person name="Satoh N."/>
            <person name="Nishiyama T."/>
            <person name="Hasebe M."/>
            <person name="Maruyama T."/>
            <person name="Minagawa J."/>
            <person name="Obokata J."/>
            <person name="Shigenobu S."/>
        </authorList>
    </citation>
    <scope>NUCLEOTIDE SEQUENCE [LARGE SCALE GENOMIC DNA]</scope>
</reference>
<protein>
    <submittedName>
        <fullName evidence="1">Uncharacterized protein</fullName>
    </submittedName>
</protein>
<evidence type="ECO:0000313" key="1">
    <source>
        <dbReference type="EMBL" id="GFR69920.1"/>
    </source>
</evidence>
<comment type="caution">
    <text evidence="1">The sequence shown here is derived from an EMBL/GenBank/DDBJ whole genome shotgun (WGS) entry which is preliminary data.</text>
</comment>
<evidence type="ECO:0000313" key="2">
    <source>
        <dbReference type="Proteomes" id="UP000762676"/>
    </source>
</evidence>
<sequence>MDSPYTAVERGKLRVSSTWPTPYALTSVISGRNLIRSALRLLWKLSLWPAWSRQQGCFLNPAGLTLQRPQTPFTHLTIIYQAQDREV</sequence>